<dbReference type="Pfam" id="PF19700">
    <property type="entry name" value="DUF6198"/>
    <property type="match status" value="1"/>
</dbReference>
<dbReference type="RefSeq" id="WP_218118691.1">
    <property type="nucleotide sequence ID" value="NZ_FNHQ01000003.1"/>
</dbReference>
<keyword evidence="1" id="KW-1133">Transmembrane helix</keyword>
<proteinExistence type="predicted"/>
<keyword evidence="1" id="KW-0472">Membrane</keyword>
<feature type="transmembrane region" description="Helical" evidence="1">
    <location>
        <begin position="7"/>
        <end position="29"/>
    </location>
</feature>
<keyword evidence="3" id="KW-1185">Reference proteome</keyword>
<dbReference type="STRING" id="349095.SAMN05660299_00499"/>
<dbReference type="PANTHER" id="PTHR40078:SF1">
    <property type="entry name" value="INTEGRAL MEMBRANE PROTEIN"/>
    <property type="match status" value="1"/>
</dbReference>
<feature type="transmembrane region" description="Helical" evidence="1">
    <location>
        <begin position="41"/>
        <end position="67"/>
    </location>
</feature>
<keyword evidence="1" id="KW-0812">Transmembrane</keyword>
<sequence length="221" mass="24624">MTRTQNIIIRYIILFTGLLIMAFGIAVVAKSNSGTTPISSVPFVLSLIFPITFGQFTCLLSILFMIAEFVILGRDFPKAQLWQIIIGPFFGFFTDLGMYIFSPLNPSAYWARMLALLIGSILMALGIYLQVAANVIMNPGEGAVKALAYKFKIRFGSVKVVFDAVLGITALLISVVYFGDIRGIREGTIVSIFLVGFLVKIWSRIANYFDFEKKLYPIKMK</sequence>
<protein>
    <submittedName>
        <fullName evidence="2">Uncharacterized membrane protein YczE</fullName>
    </submittedName>
</protein>
<dbReference type="EMBL" id="FNHQ01000003">
    <property type="protein sequence ID" value="SDM24014.1"/>
    <property type="molecule type" value="Genomic_DNA"/>
</dbReference>
<dbReference type="PANTHER" id="PTHR40078">
    <property type="entry name" value="INTEGRAL MEMBRANE PROTEIN-RELATED"/>
    <property type="match status" value="1"/>
</dbReference>
<dbReference type="InterPro" id="IPR038750">
    <property type="entry name" value="YczE/YyaS-like"/>
</dbReference>
<organism evidence="2 3">
    <name type="scientific">Megasphaera paucivorans</name>
    <dbReference type="NCBI Taxonomy" id="349095"/>
    <lineage>
        <taxon>Bacteria</taxon>
        <taxon>Bacillati</taxon>
        <taxon>Bacillota</taxon>
        <taxon>Negativicutes</taxon>
        <taxon>Veillonellales</taxon>
        <taxon>Veillonellaceae</taxon>
        <taxon>Megasphaera</taxon>
    </lineage>
</organism>
<feature type="transmembrane region" description="Helical" evidence="1">
    <location>
        <begin position="113"/>
        <end position="137"/>
    </location>
</feature>
<evidence type="ECO:0000256" key="1">
    <source>
        <dbReference type="SAM" id="Phobius"/>
    </source>
</evidence>
<feature type="transmembrane region" description="Helical" evidence="1">
    <location>
        <begin position="190"/>
        <end position="211"/>
    </location>
</feature>
<evidence type="ECO:0000313" key="3">
    <source>
        <dbReference type="Proteomes" id="UP000199309"/>
    </source>
</evidence>
<feature type="transmembrane region" description="Helical" evidence="1">
    <location>
        <begin position="158"/>
        <end position="178"/>
    </location>
</feature>
<name>A0A1G9RLB6_9FIRM</name>
<reference evidence="2 3" key="1">
    <citation type="submission" date="2016-10" db="EMBL/GenBank/DDBJ databases">
        <authorList>
            <person name="de Groot N.N."/>
        </authorList>
    </citation>
    <scope>NUCLEOTIDE SEQUENCE [LARGE SCALE GENOMIC DNA]</scope>
    <source>
        <strain evidence="2 3">DSM 16981</strain>
    </source>
</reference>
<accession>A0A1G9RLB6</accession>
<gene>
    <name evidence="2" type="ORF">SAMN05660299_00499</name>
</gene>
<evidence type="ECO:0000313" key="2">
    <source>
        <dbReference type="EMBL" id="SDM24014.1"/>
    </source>
</evidence>
<feature type="transmembrane region" description="Helical" evidence="1">
    <location>
        <begin position="79"/>
        <end position="101"/>
    </location>
</feature>
<dbReference type="Proteomes" id="UP000199309">
    <property type="component" value="Unassembled WGS sequence"/>
</dbReference>
<dbReference type="AlphaFoldDB" id="A0A1G9RLB6"/>